<feature type="region of interest" description="Disordered" evidence="1">
    <location>
        <begin position="119"/>
        <end position="158"/>
    </location>
</feature>
<proteinExistence type="predicted"/>
<dbReference type="EMBL" id="VJMH01007328">
    <property type="protein sequence ID" value="KAF0684028.1"/>
    <property type="molecule type" value="Genomic_DNA"/>
</dbReference>
<dbReference type="OrthoDB" id="79322at2759"/>
<organism evidence="3 4">
    <name type="scientific">Aphanomyces stellatus</name>
    <dbReference type="NCBI Taxonomy" id="120398"/>
    <lineage>
        <taxon>Eukaryota</taxon>
        <taxon>Sar</taxon>
        <taxon>Stramenopiles</taxon>
        <taxon>Oomycota</taxon>
        <taxon>Saprolegniomycetes</taxon>
        <taxon>Saprolegniales</taxon>
        <taxon>Verrucalvaceae</taxon>
        <taxon>Aphanomyces</taxon>
    </lineage>
</organism>
<keyword evidence="4" id="KW-1185">Reference proteome</keyword>
<feature type="region of interest" description="Disordered" evidence="1">
    <location>
        <begin position="1"/>
        <end position="54"/>
    </location>
</feature>
<accession>A0A485LTH2</accession>
<reference evidence="2" key="2">
    <citation type="submission" date="2019-06" db="EMBL/GenBank/DDBJ databases">
        <title>Genomics analysis of Aphanomyces spp. identifies a new class of oomycete effector associated with host adaptation.</title>
        <authorList>
            <person name="Gaulin E."/>
        </authorList>
    </citation>
    <scope>NUCLEOTIDE SEQUENCE</scope>
    <source>
        <strain evidence="2">CBS 578.67</strain>
    </source>
</reference>
<evidence type="ECO:0000313" key="4">
    <source>
        <dbReference type="Proteomes" id="UP000332933"/>
    </source>
</evidence>
<gene>
    <name evidence="3" type="primary">Aste57867_23949</name>
    <name evidence="2" type="ORF">As57867_023876</name>
    <name evidence="3" type="ORF">ASTE57867_23949</name>
</gene>
<reference evidence="3 4" key="1">
    <citation type="submission" date="2019-03" db="EMBL/GenBank/DDBJ databases">
        <authorList>
            <person name="Gaulin E."/>
            <person name="Dumas B."/>
        </authorList>
    </citation>
    <scope>NUCLEOTIDE SEQUENCE [LARGE SCALE GENOMIC DNA]</scope>
    <source>
        <strain evidence="3">CBS 568.67</strain>
    </source>
</reference>
<evidence type="ECO:0000256" key="1">
    <source>
        <dbReference type="SAM" id="MobiDB-lite"/>
    </source>
</evidence>
<dbReference type="EMBL" id="CAADRA010007354">
    <property type="protein sequence ID" value="VFU00592.1"/>
    <property type="molecule type" value="Genomic_DNA"/>
</dbReference>
<evidence type="ECO:0000313" key="3">
    <source>
        <dbReference type="EMBL" id="VFU00592.1"/>
    </source>
</evidence>
<dbReference type="Proteomes" id="UP000332933">
    <property type="component" value="Unassembled WGS sequence"/>
</dbReference>
<protein>
    <submittedName>
        <fullName evidence="3">Aste57867_23949 protein</fullName>
    </submittedName>
</protein>
<feature type="compositionally biased region" description="Basic and acidic residues" evidence="1">
    <location>
        <begin position="9"/>
        <end position="23"/>
    </location>
</feature>
<feature type="compositionally biased region" description="Acidic residues" evidence="1">
    <location>
        <begin position="137"/>
        <end position="146"/>
    </location>
</feature>
<feature type="compositionally biased region" description="Polar residues" evidence="1">
    <location>
        <begin position="149"/>
        <end position="158"/>
    </location>
</feature>
<feature type="compositionally biased region" description="Low complexity" evidence="1">
    <location>
        <begin position="45"/>
        <end position="54"/>
    </location>
</feature>
<sequence>MEFAALSRQEQKARLKEWNEKAKQLKRPSGNGSSGNSLVPMLSKTPPESATSYASTPAAYLGNEIVVIQPIKRAAPLTSVAAVQASYKERWRDEEAQRVEQVKRGAKYKAWNQRLRDARTKPATIEDEKDPTLQVEKEEDEEDGQDQDNPSQAPTNETLLRNMPYAALRESKAALLAHIRASLLQGTPVRIWLDTAATRDSISDARLLAQQLCLASMLFCDRAQDIVPCIQGAVVSMTLVPKTTAGGR</sequence>
<name>A0A485LTH2_9STRA</name>
<evidence type="ECO:0000313" key="2">
    <source>
        <dbReference type="EMBL" id="KAF0684028.1"/>
    </source>
</evidence>
<dbReference type="AlphaFoldDB" id="A0A485LTH2"/>